<keyword evidence="1" id="KW-0597">Phosphoprotein</keyword>
<organism evidence="3 4">
    <name type="scientific">Anaeramoeba ignava</name>
    <name type="common">Anaerobic marine amoeba</name>
    <dbReference type="NCBI Taxonomy" id="1746090"/>
    <lineage>
        <taxon>Eukaryota</taxon>
        <taxon>Metamonada</taxon>
        <taxon>Anaeramoebidae</taxon>
        <taxon>Anaeramoeba</taxon>
    </lineage>
</organism>
<dbReference type="InterPro" id="IPR045188">
    <property type="entry name" value="Boi1/Boi2-like"/>
</dbReference>
<evidence type="ECO:0000259" key="2">
    <source>
        <dbReference type="PROSITE" id="PS50003"/>
    </source>
</evidence>
<feature type="domain" description="PH" evidence="2">
    <location>
        <begin position="38"/>
        <end position="145"/>
    </location>
</feature>
<evidence type="ECO:0000313" key="4">
    <source>
        <dbReference type="Proteomes" id="UP001149090"/>
    </source>
</evidence>
<dbReference type="GO" id="GO:0055037">
    <property type="term" value="C:recycling endosome"/>
    <property type="evidence" value="ECO:0007669"/>
    <property type="project" value="TreeGrafter"/>
</dbReference>
<dbReference type="EMBL" id="JAPDFW010000072">
    <property type="protein sequence ID" value="KAJ5073830.1"/>
    <property type="molecule type" value="Genomic_DNA"/>
</dbReference>
<dbReference type="SMART" id="SM00233">
    <property type="entry name" value="PH"/>
    <property type="match status" value="1"/>
</dbReference>
<dbReference type="Proteomes" id="UP001149090">
    <property type="component" value="Unassembled WGS sequence"/>
</dbReference>
<dbReference type="GO" id="GO:0005802">
    <property type="term" value="C:trans-Golgi network"/>
    <property type="evidence" value="ECO:0007669"/>
    <property type="project" value="TreeGrafter"/>
</dbReference>
<sequence>MENKSNQNQNQNQDTISKEIEKWKSIFQKKPKLSSIKKPQKAGFLTKKGVGMFSNWKRRYFVAKGPFMYYFLSEKDDEKALGVIYLRNCTLLKNPNPSKQFEFSIDTIVSRKPGKKADSTRIYQLCSTSSLEKDSWCEIISHFARPKEDNLLDI</sequence>
<dbReference type="InterPro" id="IPR011993">
    <property type="entry name" value="PH-like_dom_sf"/>
</dbReference>
<dbReference type="InterPro" id="IPR001849">
    <property type="entry name" value="PH_domain"/>
</dbReference>
<dbReference type="PANTHER" id="PTHR22902">
    <property type="entry name" value="SESQUIPEDALIAN"/>
    <property type="match status" value="1"/>
</dbReference>
<dbReference type="OrthoDB" id="73680at2759"/>
<dbReference type="OMA" id="CEIISHF"/>
<evidence type="ECO:0000256" key="1">
    <source>
        <dbReference type="ARBA" id="ARBA00022553"/>
    </source>
</evidence>
<dbReference type="PANTHER" id="PTHR22902:SF27">
    <property type="entry name" value="PLECKSTRIN HOMOLOGY DOMAIN-CONTAINING FAMILY A MEMBER 3"/>
    <property type="match status" value="1"/>
</dbReference>
<reference evidence="3" key="1">
    <citation type="submission" date="2022-10" db="EMBL/GenBank/DDBJ databases">
        <title>Novel sulphate-reducing endosymbionts in the free-living metamonad Anaeramoeba.</title>
        <authorList>
            <person name="Jerlstrom-Hultqvist J."/>
            <person name="Cepicka I."/>
            <person name="Gallot-Lavallee L."/>
            <person name="Salas-Leiva D."/>
            <person name="Curtis B.A."/>
            <person name="Zahonova K."/>
            <person name="Pipaliya S."/>
            <person name="Dacks J."/>
            <person name="Roger A.J."/>
        </authorList>
    </citation>
    <scope>NUCLEOTIDE SEQUENCE</scope>
    <source>
        <strain evidence="3">BMAN</strain>
    </source>
</reference>
<dbReference type="Gene3D" id="2.30.29.30">
    <property type="entry name" value="Pleckstrin-homology domain (PH domain)/Phosphotyrosine-binding domain (PTB)"/>
    <property type="match status" value="1"/>
</dbReference>
<gene>
    <name evidence="3" type="ORF">M0811_08394</name>
</gene>
<keyword evidence="4" id="KW-1185">Reference proteome</keyword>
<dbReference type="AlphaFoldDB" id="A0A9Q0LL66"/>
<dbReference type="PROSITE" id="PS50003">
    <property type="entry name" value="PH_DOMAIN"/>
    <property type="match status" value="1"/>
</dbReference>
<dbReference type="GO" id="GO:0042147">
    <property type="term" value="P:retrograde transport, endosome to Golgi"/>
    <property type="evidence" value="ECO:0007669"/>
    <property type="project" value="TreeGrafter"/>
</dbReference>
<comment type="caution">
    <text evidence="3">The sequence shown here is derived from an EMBL/GenBank/DDBJ whole genome shotgun (WGS) entry which is preliminary data.</text>
</comment>
<name>A0A9Q0LL66_ANAIG</name>
<dbReference type="GO" id="GO:0001881">
    <property type="term" value="P:receptor recycling"/>
    <property type="evidence" value="ECO:0007669"/>
    <property type="project" value="TreeGrafter"/>
</dbReference>
<dbReference type="Pfam" id="PF00169">
    <property type="entry name" value="PH"/>
    <property type="match status" value="1"/>
</dbReference>
<evidence type="ECO:0000313" key="3">
    <source>
        <dbReference type="EMBL" id="KAJ5073830.1"/>
    </source>
</evidence>
<accession>A0A9Q0LL66</accession>
<dbReference type="SUPFAM" id="SSF50729">
    <property type="entry name" value="PH domain-like"/>
    <property type="match status" value="1"/>
</dbReference>
<protein>
    <submittedName>
        <fullName evidence="3">Sesquipedalian</fullName>
    </submittedName>
</protein>
<proteinExistence type="predicted"/>
<dbReference type="GO" id="GO:0005769">
    <property type="term" value="C:early endosome"/>
    <property type="evidence" value="ECO:0007669"/>
    <property type="project" value="TreeGrafter"/>
</dbReference>
<dbReference type="GO" id="GO:0007032">
    <property type="term" value="P:endosome organization"/>
    <property type="evidence" value="ECO:0007669"/>
    <property type="project" value="TreeGrafter"/>
</dbReference>
<dbReference type="GO" id="GO:0005829">
    <property type="term" value="C:cytosol"/>
    <property type="evidence" value="ECO:0007669"/>
    <property type="project" value="GOC"/>
</dbReference>